<evidence type="ECO:0000313" key="1">
    <source>
        <dbReference type="EMBL" id="CAI9729118.1"/>
    </source>
</evidence>
<dbReference type="Proteomes" id="UP001162480">
    <property type="component" value="Chromosome 10"/>
</dbReference>
<gene>
    <name evidence="1" type="ORF">OCTVUL_1B010336</name>
</gene>
<dbReference type="AlphaFoldDB" id="A0AA36B800"/>
<organism evidence="1 2">
    <name type="scientific">Octopus vulgaris</name>
    <name type="common">Common octopus</name>
    <dbReference type="NCBI Taxonomy" id="6645"/>
    <lineage>
        <taxon>Eukaryota</taxon>
        <taxon>Metazoa</taxon>
        <taxon>Spiralia</taxon>
        <taxon>Lophotrochozoa</taxon>
        <taxon>Mollusca</taxon>
        <taxon>Cephalopoda</taxon>
        <taxon>Coleoidea</taxon>
        <taxon>Octopodiformes</taxon>
        <taxon>Octopoda</taxon>
        <taxon>Incirrata</taxon>
        <taxon>Octopodidae</taxon>
        <taxon>Octopus</taxon>
    </lineage>
</organism>
<accession>A0AA36B800</accession>
<proteinExistence type="predicted"/>
<name>A0AA36B800_OCTVU</name>
<keyword evidence="2" id="KW-1185">Reference proteome</keyword>
<sequence>MQRYAFFVRNKDSPLCYLRDAASVVVLDVVVYCDFTGLTASLRVSVKSTVPFQPNMKPLLVSENLCQHKKPISFPYILEELS</sequence>
<protein>
    <submittedName>
        <fullName evidence="1">Uncharacterized protein</fullName>
    </submittedName>
</protein>
<reference evidence="1" key="1">
    <citation type="submission" date="2023-08" db="EMBL/GenBank/DDBJ databases">
        <authorList>
            <person name="Alioto T."/>
            <person name="Alioto T."/>
            <person name="Gomez Garrido J."/>
        </authorList>
    </citation>
    <scope>NUCLEOTIDE SEQUENCE</scope>
</reference>
<evidence type="ECO:0000313" key="2">
    <source>
        <dbReference type="Proteomes" id="UP001162480"/>
    </source>
</evidence>
<dbReference type="EMBL" id="OX597823">
    <property type="protein sequence ID" value="CAI9729118.1"/>
    <property type="molecule type" value="Genomic_DNA"/>
</dbReference>